<reference evidence="2" key="1">
    <citation type="submission" date="2021-01" db="EMBL/GenBank/DDBJ databases">
        <authorList>
            <person name="Zahm M."/>
            <person name="Roques C."/>
            <person name="Cabau C."/>
            <person name="Klopp C."/>
            <person name="Donnadieu C."/>
            <person name="Jouanno E."/>
            <person name="Lampietro C."/>
            <person name="Louis A."/>
            <person name="Herpin A."/>
            <person name="Echchiki A."/>
            <person name="Berthelot C."/>
            <person name="Parey E."/>
            <person name="Roest-Crollius H."/>
            <person name="Braasch I."/>
            <person name="Postlethwait J."/>
            <person name="Bobe J."/>
            <person name="Montfort J."/>
            <person name="Bouchez O."/>
            <person name="Begum T."/>
            <person name="Mejri S."/>
            <person name="Adams A."/>
            <person name="Chen W.-J."/>
            <person name="Guiguen Y."/>
        </authorList>
    </citation>
    <scope>NUCLEOTIDE SEQUENCE</scope>
    <source>
        <strain evidence="2">YG-15Mar2019-1</strain>
        <tissue evidence="2">Brain</tissue>
    </source>
</reference>
<feature type="region of interest" description="Disordered" evidence="1">
    <location>
        <begin position="1"/>
        <end position="49"/>
    </location>
</feature>
<organism evidence="2 3">
    <name type="scientific">Megalops atlanticus</name>
    <name type="common">Tarpon</name>
    <name type="synonym">Clupea gigantea</name>
    <dbReference type="NCBI Taxonomy" id="7932"/>
    <lineage>
        <taxon>Eukaryota</taxon>
        <taxon>Metazoa</taxon>
        <taxon>Chordata</taxon>
        <taxon>Craniata</taxon>
        <taxon>Vertebrata</taxon>
        <taxon>Euteleostomi</taxon>
        <taxon>Actinopterygii</taxon>
        <taxon>Neopterygii</taxon>
        <taxon>Teleostei</taxon>
        <taxon>Elopiformes</taxon>
        <taxon>Megalopidae</taxon>
        <taxon>Megalops</taxon>
    </lineage>
</organism>
<feature type="compositionally biased region" description="Acidic residues" evidence="1">
    <location>
        <begin position="348"/>
        <end position="363"/>
    </location>
</feature>
<keyword evidence="3" id="KW-1185">Reference proteome</keyword>
<feature type="compositionally biased region" description="Basic residues" evidence="1">
    <location>
        <begin position="13"/>
        <end position="32"/>
    </location>
</feature>
<name>A0A9D3SY47_MEGAT</name>
<accession>A0A9D3SY47</accession>
<gene>
    <name evidence="2" type="ORF">MATL_G00206790</name>
</gene>
<dbReference type="Proteomes" id="UP001046870">
    <property type="component" value="Chromosome 18"/>
</dbReference>
<feature type="compositionally biased region" description="Low complexity" evidence="1">
    <location>
        <begin position="382"/>
        <end position="394"/>
    </location>
</feature>
<sequence>MWVKGGETFRHTASGRRRRASRKPPTAKRQRHNQADRPGAGTEVLPAWGGGETHLAKRRAVRAEVSGGEPASYSAHAGGSEGCIMAPVGAGMASWATSGSPSPEVTFLSSILFLVLMIGLLALCTHCNRQSFDLQHIAKEEKSFTLIRMVKLEEVPGTRENPRIDDITKDEKVFSPVPEKEIPHDSSLPGDVLYTPWRAHTGALHQQGDINQGLNHTTLGDPGVLAGPKIQWPQDQEQHDYESLEDVRQATSEFSPTTVTSLEDELEDPAYKTIEELSESDCPLTPPLHQSQPLEGGAHLLALPTVEGLGEDLSGRSLNVVYAKVNRKSRNLEQTEEPPPPPSNQPPEVEEEKEEGEEEEEESPPPIPERGFELDDSFSTPQISIQEVQQNQQQ</sequence>
<evidence type="ECO:0000256" key="1">
    <source>
        <dbReference type="SAM" id="MobiDB-lite"/>
    </source>
</evidence>
<evidence type="ECO:0000313" key="2">
    <source>
        <dbReference type="EMBL" id="KAG7461131.1"/>
    </source>
</evidence>
<comment type="caution">
    <text evidence="2">The sequence shown here is derived from an EMBL/GenBank/DDBJ whole genome shotgun (WGS) entry which is preliminary data.</text>
</comment>
<dbReference type="AlphaFoldDB" id="A0A9D3SY47"/>
<feature type="region of interest" description="Disordered" evidence="1">
    <location>
        <begin position="329"/>
        <end position="394"/>
    </location>
</feature>
<protein>
    <submittedName>
        <fullName evidence="2">Uncharacterized protein</fullName>
    </submittedName>
</protein>
<proteinExistence type="predicted"/>
<dbReference type="OrthoDB" id="8917476at2759"/>
<evidence type="ECO:0000313" key="3">
    <source>
        <dbReference type="Proteomes" id="UP001046870"/>
    </source>
</evidence>
<dbReference type="EMBL" id="JAFDVH010000018">
    <property type="protein sequence ID" value="KAG7461131.1"/>
    <property type="molecule type" value="Genomic_DNA"/>
</dbReference>